<dbReference type="Gene3D" id="2.70.150.10">
    <property type="entry name" value="Calcium-transporting ATPase, cytoplasmic transduction domain A"/>
    <property type="match status" value="1"/>
</dbReference>
<dbReference type="PANTHER" id="PTHR43520:SF19">
    <property type="entry name" value="COPPER-TRANSPORTING ATPASE PAA2, CHLOROPLASTIC"/>
    <property type="match status" value="1"/>
</dbReference>
<reference evidence="5" key="1">
    <citation type="submission" date="2023-05" db="EMBL/GenBank/DDBJ databases">
        <authorList>
            <person name="Huff M."/>
        </authorList>
    </citation>
    <scope>NUCLEOTIDE SEQUENCE</scope>
</reference>
<dbReference type="InterPro" id="IPR008250">
    <property type="entry name" value="ATPase_P-typ_transduc_dom_A_sf"/>
</dbReference>
<dbReference type="InterPro" id="IPR036163">
    <property type="entry name" value="HMA_dom_sf"/>
</dbReference>
<dbReference type="GO" id="GO:0043682">
    <property type="term" value="F:P-type divalent copper transporter activity"/>
    <property type="evidence" value="ECO:0007669"/>
    <property type="project" value="TreeGrafter"/>
</dbReference>
<dbReference type="InterPro" id="IPR006121">
    <property type="entry name" value="HMA_dom"/>
</dbReference>
<evidence type="ECO:0000256" key="3">
    <source>
        <dbReference type="ARBA" id="ARBA00022967"/>
    </source>
</evidence>
<dbReference type="SUPFAM" id="SSF55008">
    <property type="entry name" value="HMA, heavy metal-associated domain"/>
    <property type="match status" value="1"/>
</dbReference>
<dbReference type="Proteomes" id="UP000834106">
    <property type="component" value="Chromosome 9"/>
</dbReference>
<evidence type="ECO:0000256" key="1">
    <source>
        <dbReference type="ARBA" id="ARBA00004170"/>
    </source>
</evidence>
<keyword evidence="2" id="KW-0479">Metal-binding</keyword>
<sequence>MSTTDLLRFSLKPFSSTKLTSLTHFNVHRILLPPRRRLHRVYLPGVRTVNRVFSKAIEFKAPELQLQDKPAEEELISTVLLDVSGMMCGACVTRVKSIIASDERVDSVVVNMLTETAAIKLKEGGEQSYPDVADELAKKVTASGFDARRRPSGIGVEAKVKKWRETVERKEALLVKSRNRVAFAWTLVALCCGSHASHILHSLGIHLGHGSILDVLHNSYVKGGLALGALLGPGRDLLFDGLRAFNKGSPNMNSLVGFGSIAAFAISAVSLFNVELQWNATFFDEPVMLLGFILLGRALEERARIRASSDMNELLSLISTKSRLVITPSGSDQSVESVICSDAMCLEVPTDDIRAGDCVLVLPGETIPVDGKVLAGRSVVDESMLTGESLPVFKEKGRSVSAGTINWKTGEKVDSASQKNRRLNKFSTMERDFFDDAPCSSIAVDSVIRMGTAGVIWGSCVGPFDANKLGLTGIARASFVAKLVGQYGLKWGFFAAIFSFTHCGIQRYRGKKDWVNTFTAGVAAGAAFGAGTRNWKQVAGVTGLNKEADRKLMSCESKISSLVFLDDHEVAQLPAIDYQYQETELYIISAELSIHGHGLSPCPIMKDDYM</sequence>
<dbReference type="Pfam" id="PF00403">
    <property type="entry name" value="HMA"/>
    <property type="match status" value="1"/>
</dbReference>
<dbReference type="SUPFAM" id="SSF81653">
    <property type="entry name" value="Calcium ATPase, transduction domain A"/>
    <property type="match status" value="1"/>
</dbReference>
<gene>
    <name evidence="5" type="ORF">FPE_LOCUS15259</name>
</gene>
<dbReference type="AlphaFoldDB" id="A0AAD2DVT8"/>
<dbReference type="Pfam" id="PF00122">
    <property type="entry name" value="E1-E2_ATPase"/>
    <property type="match status" value="1"/>
</dbReference>
<dbReference type="PANTHER" id="PTHR43520">
    <property type="entry name" value="ATP7, ISOFORM B"/>
    <property type="match status" value="1"/>
</dbReference>
<dbReference type="EMBL" id="OU503044">
    <property type="protein sequence ID" value="CAI9767829.1"/>
    <property type="molecule type" value="Genomic_DNA"/>
</dbReference>
<dbReference type="PROSITE" id="PS50846">
    <property type="entry name" value="HMA_2"/>
    <property type="match status" value="1"/>
</dbReference>
<keyword evidence="3" id="KW-1278">Translocase</keyword>
<name>A0AAD2DVT8_9LAMI</name>
<evidence type="ECO:0000256" key="2">
    <source>
        <dbReference type="ARBA" id="ARBA00022723"/>
    </source>
</evidence>
<dbReference type="GO" id="GO:0009626">
    <property type="term" value="P:plant-type hypersensitive response"/>
    <property type="evidence" value="ECO:0007669"/>
    <property type="project" value="UniProtKB-KW"/>
</dbReference>
<dbReference type="CDD" id="cd00371">
    <property type="entry name" value="HMA"/>
    <property type="match status" value="1"/>
</dbReference>
<protein>
    <recommendedName>
        <fullName evidence="4">HMA domain-containing protein</fullName>
    </recommendedName>
</protein>
<dbReference type="GO" id="GO:0005507">
    <property type="term" value="F:copper ion binding"/>
    <property type="evidence" value="ECO:0007669"/>
    <property type="project" value="TreeGrafter"/>
</dbReference>
<dbReference type="Gene3D" id="3.30.70.100">
    <property type="match status" value="1"/>
</dbReference>
<accession>A0AAD2DVT8</accession>
<comment type="subcellular location">
    <subcellularLocation>
        <location evidence="1">Membrane</location>
        <topology evidence="1">Peripheral membrane protein</topology>
    </subcellularLocation>
</comment>
<proteinExistence type="predicted"/>
<dbReference type="GO" id="GO:0055070">
    <property type="term" value="P:copper ion homeostasis"/>
    <property type="evidence" value="ECO:0007669"/>
    <property type="project" value="TreeGrafter"/>
</dbReference>
<dbReference type="Pfam" id="PF02466">
    <property type="entry name" value="Tim17"/>
    <property type="match status" value="1"/>
</dbReference>
<evidence type="ECO:0000259" key="4">
    <source>
        <dbReference type="PROSITE" id="PS50846"/>
    </source>
</evidence>
<keyword evidence="6" id="KW-1185">Reference proteome</keyword>
<dbReference type="InterPro" id="IPR059000">
    <property type="entry name" value="ATPase_P-type_domA"/>
</dbReference>
<evidence type="ECO:0000313" key="5">
    <source>
        <dbReference type="EMBL" id="CAI9767829.1"/>
    </source>
</evidence>
<evidence type="ECO:0000313" key="6">
    <source>
        <dbReference type="Proteomes" id="UP000834106"/>
    </source>
</evidence>
<dbReference type="GO" id="GO:0016020">
    <property type="term" value="C:membrane"/>
    <property type="evidence" value="ECO:0007669"/>
    <property type="project" value="UniProtKB-SubCell"/>
</dbReference>
<organism evidence="5 6">
    <name type="scientific">Fraxinus pennsylvanica</name>
    <dbReference type="NCBI Taxonomy" id="56036"/>
    <lineage>
        <taxon>Eukaryota</taxon>
        <taxon>Viridiplantae</taxon>
        <taxon>Streptophyta</taxon>
        <taxon>Embryophyta</taxon>
        <taxon>Tracheophyta</taxon>
        <taxon>Spermatophyta</taxon>
        <taxon>Magnoliopsida</taxon>
        <taxon>eudicotyledons</taxon>
        <taxon>Gunneridae</taxon>
        <taxon>Pentapetalae</taxon>
        <taxon>asterids</taxon>
        <taxon>lamiids</taxon>
        <taxon>Lamiales</taxon>
        <taxon>Oleaceae</taxon>
        <taxon>Oleeae</taxon>
        <taxon>Fraxinus</taxon>
    </lineage>
</organism>
<feature type="domain" description="HMA" evidence="4">
    <location>
        <begin position="77"/>
        <end position="148"/>
    </location>
</feature>